<dbReference type="FunFam" id="3.10.110.10:FF:000086">
    <property type="entry name" value="Ubiquitin-conjugating enzyme E2 J1"/>
    <property type="match status" value="1"/>
</dbReference>
<keyword evidence="3" id="KW-1185">Reference proteome</keyword>
<dbReference type="Proteomes" id="UP000095751">
    <property type="component" value="Unassembled WGS sequence"/>
</dbReference>
<dbReference type="Pfam" id="PF00179">
    <property type="entry name" value="UQ_con"/>
    <property type="match status" value="1"/>
</dbReference>
<accession>A0A1E7ESQ4</accession>
<proteinExistence type="predicted"/>
<dbReference type="KEGG" id="fcy:FRACYDRAFT_154418"/>
<dbReference type="EMBL" id="KV784378">
    <property type="protein sequence ID" value="OEU08899.1"/>
    <property type="molecule type" value="Genomic_DNA"/>
</dbReference>
<organism evidence="2 3">
    <name type="scientific">Fragilariopsis cylindrus CCMP1102</name>
    <dbReference type="NCBI Taxonomy" id="635003"/>
    <lineage>
        <taxon>Eukaryota</taxon>
        <taxon>Sar</taxon>
        <taxon>Stramenopiles</taxon>
        <taxon>Ochrophyta</taxon>
        <taxon>Bacillariophyta</taxon>
        <taxon>Bacillariophyceae</taxon>
        <taxon>Bacillariophycidae</taxon>
        <taxon>Bacillariales</taxon>
        <taxon>Bacillariaceae</taxon>
        <taxon>Fragilariopsis</taxon>
    </lineage>
</organism>
<evidence type="ECO:0000313" key="2">
    <source>
        <dbReference type="EMBL" id="OEU08899.1"/>
    </source>
</evidence>
<dbReference type="PROSITE" id="PS50127">
    <property type="entry name" value="UBC_2"/>
    <property type="match status" value="1"/>
</dbReference>
<dbReference type="AlphaFoldDB" id="A0A1E7ESQ4"/>
<name>A0A1E7ESQ4_9STRA</name>
<sequence>MSKSPSLRRIQADIRELALDPSDQYTAAPLENDMFEWHFTIRGAVDTDFDGGIYHGRILLPPEYPFKPPHIVFLTQSGRFDINTKVCLSFSAYHPELWQPAWGIRLILEALISFLPTPGDGAIGALDYSSKERKRLAKES</sequence>
<dbReference type="SMART" id="SM00212">
    <property type="entry name" value="UBCc"/>
    <property type="match status" value="1"/>
</dbReference>
<dbReference type="SUPFAM" id="SSF54495">
    <property type="entry name" value="UBC-like"/>
    <property type="match status" value="1"/>
</dbReference>
<reference evidence="2 3" key="1">
    <citation type="submission" date="2016-09" db="EMBL/GenBank/DDBJ databases">
        <title>Extensive genetic diversity and differential bi-allelic expression allows diatom success in the polar Southern Ocean.</title>
        <authorList>
            <consortium name="DOE Joint Genome Institute"/>
            <person name="Mock T."/>
            <person name="Otillar R.P."/>
            <person name="Strauss J."/>
            <person name="Dupont C."/>
            <person name="Frickenhaus S."/>
            <person name="Maumus F."/>
            <person name="Mcmullan M."/>
            <person name="Sanges R."/>
            <person name="Schmutz J."/>
            <person name="Toseland A."/>
            <person name="Valas R."/>
            <person name="Veluchamy A."/>
            <person name="Ward B.J."/>
            <person name="Allen A."/>
            <person name="Barry K."/>
            <person name="Falciatore A."/>
            <person name="Ferrante M."/>
            <person name="Fortunato A.E."/>
            <person name="Gloeckner G."/>
            <person name="Gruber A."/>
            <person name="Hipkin R."/>
            <person name="Janech M."/>
            <person name="Kroth P."/>
            <person name="Leese F."/>
            <person name="Lindquist E."/>
            <person name="Lyon B.R."/>
            <person name="Martin J."/>
            <person name="Mayer C."/>
            <person name="Parker M."/>
            <person name="Quesneville H."/>
            <person name="Raymond J."/>
            <person name="Uhlig C."/>
            <person name="Valentin K.U."/>
            <person name="Worden A.Z."/>
            <person name="Armbrust E.V."/>
            <person name="Bowler C."/>
            <person name="Green B."/>
            <person name="Moulton V."/>
            <person name="Van Oosterhout C."/>
            <person name="Grigoriev I."/>
        </authorList>
    </citation>
    <scope>NUCLEOTIDE SEQUENCE [LARGE SCALE GENOMIC DNA]</scope>
    <source>
        <strain evidence="2 3">CCMP1102</strain>
    </source>
</reference>
<dbReference type="InParanoid" id="A0A1E7ESQ4"/>
<dbReference type="CDD" id="cd23799">
    <property type="entry name" value="UBCc_UBE2J"/>
    <property type="match status" value="1"/>
</dbReference>
<gene>
    <name evidence="2" type="ORF">FRACYDRAFT_154418</name>
</gene>
<feature type="domain" description="UBC core" evidence="1">
    <location>
        <begin position="5"/>
        <end position="140"/>
    </location>
</feature>
<evidence type="ECO:0000313" key="3">
    <source>
        <dbReference type="Proteomes" id="UP000095751"/>
    </source>
</evidence>
<dbReference type="InterPro" id="IPR000608">
    <property type="entry name" value="UBC"/>
</dbReference>
<dbReference type="Gene3D" id="3.10.110.10">
    <property type="entry name" value="Ubiquitin Conjugating Enzyme"/>
    <property type="match status" value="1"/>
</dbReference>
<dbReference type="OrthoDB" id="1158011at2759"/>
<protein>
    <submittedName>
        <fullName evidence="2">UBC-like protein</fullName>
    </submittedName>
</protein>
<dbReference type="PANTHER" id="PTHR24067">
    <property type="entry name" value="UBIQUITIN-CONJUGATING ENZYME E2"/>
    <property type="match status" value="1"/>
</dbReference>
<evidence type="ECO:0000259" key="1">
    <source>
        <dbReference type="PROSITE" id="PS50127"/>
    </source>
</evidence>
<dbReference type="InterPro" id="IPR016135">
    <property type="entry name" value="UBQ-conjugating_enzyme/RWD"/>
</dbReference>
<feature type="non-terminal residue" evidence="2">
    <location>
        <position position="140"/>
    </location>
</feature>
<dbReference type="InterPro" id="IPR050113">
    <property type="entry name" value="Ub_conjugating_enzyme"/>
</dbReference>